<dbReference type="SUPFAM" id="SSF53756">
    <property type="entry name" value="UDP-Glycosyltransferase/glycogen phosphorylase"/>
    <property type="match status" value="1"/>
</dbReference>
<feature type="domain" description="Glycosyl transferase family 1" evidence="1">
    <location>
        <begin position="180"/>
        <end position="333"/>
    </location>
</feature>
<gene>
    <name evidence="3" type="ORF">SAMN03080617_04198</name>
</gene>
<dbReference type="Pfam" id="PF00534">
    <property type="entry name" value="Glycos_transf_1"/>
    <property type="match status" value="1"/>
</dbReference>
<dbReference type="AlphaFoldDB" id="A0A1G5ZP07"/>
<evidence type="ECO:0000313" key="4">
    <source>
        <dbReference type="Proteomes" id="UP000198756"/>
    </source>
</evidence>
<dbReference type="STRING" id="279824.SAMN03080617_04198"/>
<evidence type="ECO:0000313" key="3">
    <source>
        <dbReference type="EMBL" id="SDA96307.1"/>
    </source>
</evidence>
<dbReference type="Pfam" id="PF13439">
    <property type="entry name" value="Glyco_transf_4"/>
    <property type="match status" value="1"/>
</dbReference>
<evidence type="ECO:0000259" key="2">
    <source>
        <dbReference type="Pfam" id="PF13439"/>
    </source>
</evidence>
<reference evidence="4" key="1">
    <citation type="submission" date="2016-10" db="EMBL/GenBank/DDBJ databases">
        <authorList>
            <person name="Varghese N."/>
            <person name="Submissions S."/>
        </authorList>
    </citation>
    <scope>NUCLEOTIDE SEQUENCE [LARGE SCALE GENOMIC DNA]</scope>
    <source>
        <strain evidence="4">DSM 22703</strain>
    </source>
</reference>
<dbReference type="PANTHER" id="PTHR45947">
    <property type="entry name" value="SULFOQUINOVOSYL TRANSFERASE SQD2"/>
    <property type="match status" value="1"/>
</dbReference>
<dbReference type="Proteomes" id="UP000198756">
    <property type="component" value="Unassembled WGS sequence"/>
</dbReference>
<dbReference type="InterPro" id="IPR050194">
    <property type="entry name" value="Glycosyltransferase_grp1"/>
</dbReference>
<dbReference type="RefSeq" id="WP_092734756.1">
    <property type="nucleotide sequence ID" value="NZ_FMXE01000050.1"/>
</dbReference>
<dbReference type="Gene3D" id="3.40.50.2000">
    <property type="entry name" value="Glycogen Phosphorylase B"/>
    <property type="match status" value="2"/>
</dbReference>
<sequence>MKIVQLITRPQRRGAEIFAVQLSERLKQLGHEVIVVALYEGPGHLNYSGDFIQLNLPYRSKLDFKGFQILANTLKERNPDIVQANASHTLRIGVMARRIYGGEYLFVYRNANQLSHFIKGKLQKLWNQWLLRQVDAIASVSHASKQDLQSNFPFSKPIEVIPIGIDSREIKNKTRAEIYSQDQPYIIQIGGLVGEKDPLGMLEIFSRLSDQNIRLVFLGSGPQEESLMTKIKELDLESRVRIISNQANIFPILSQASALVMPSKIEGLPAVILEAMYLRVPIVAYGVGGIPEVLKNGETGWCVPPNDQNGFISALEEVLSMDTDSKEAIVSNAHDLVISDYTIEKVTLQFEDFYSRLIGK</sequence>
<dbReference type="GO" id="GO:0016757">
    <property type="term" value="F:glycosyltransferase activity"/>
    <property type="evidence" value="ECO:0007669"/>
    <property type="project" value="InterPro"/>
</dbReference>
<evidence type="ECO:0000259" key="1">
    <source>
        <dbReference type="Pfam" id="PF00534"/>
    </source>
</evidence>
<proteinExistence type="predicted"/>
<keyword evidence="4" id="KW-1185">Reference proteome</keyword>
<dbReference type="InterPro" id="IPR001296">
    <property type="entry name" value="Glyco_trans_1"/>
</dbReference>
<dbReference type="OrthoDB" id="1522162at2"/>
<accession>A0A1G5ZP07</accession>
<protein>
    <submittedName>
        <fullName evidence="3">Glycosyltransferase involved in cell wall bisynthesis</fullName>
    </submittedName>
</protein>
<feature type="domain" description="Glycosyltransferase subfamily 4-like N-terminal" evidence="2">
    <location>
        <begin position="14"/>
        <end position="167"/>
    </location>
</feature>
<dbReference type="PANTHER" id="PTHR45947:SF3">
    <property type="entry name" value="SULFOQUINOVOSYL TRANSFERASE SQD2"/>
    <property type="match status" value="1"/>
</dbReference>
<keyword evidence="3" id="KW-0808">Transferase</keyword>
<dbReference type="InterPro" id="IPR028098">
    <property type="entry name" value="Glyco_trans_4-like_N"/>
</dbReference>
<dbReference type="EMBL" id="FMXE01000050">
    <property type="protein sequence ID" value="SDA96307.1"/>
    <property type="molecule type" value="Genomic_DNA"/>
</dbReference>
<organism evidence="3 4">
    <name type="scientific">Algoriphagus alkaliphilus</name>
    <dbReference type="NCBI Taxonomy" id="279824"/>
    <lineage>
        <taxon>Bacteria</taxon>
        <taxon>Pseudomonadati</taxon>
        <taxon>Bacteroidota</taxon>
        <taxon>Cytophagia</taxon>
        <taxon>Cytophagales</taxon>
        <taxon>Cyclobacteriaceae</taxon>
        <taxon>Algoriphagus</taxon>
    </lineage>
</organism>
<name>A0A1G5ZP07_9BACT</name>
<dbReference type="CDD" id="cd03811">
    <property type="entry name" value="GT4_GT28_WabH-like"/>
    <property type="match status" value="1"/>
</dbReference>